<accession>A0ABX1VFU7</accession>
<gene>
    <name evidence="5" type="primary">kanB</name>
    <name evidence="5" type="ORF">LzC2_24890</name>
</gene>
<keyword evidence="5" id="KW-0032">Aminotransferase</keyword>
<dbReference type="PANTHER" id="PTHR30244:SF36">
    <property type="entry name" value="3-OXO-GLUCOSE-6-PHOSPHATE:GLUTAMATE AMINOTRANSFERASE"/>
    <property type="match status" value="1"/>
</dbReference>
<dbReference type="Gene3D" id="3.40.640.10">
    <property type="entry name" value="Type I PLP-dependent aspartate aminotransferase-like (Major domain)"/>
    <property type="match status" value="1"/>
</dbReference>
<dbReference type="EMBL" id="WTPX01000076">
    <property type="protein sequence ID" value="NNJ26405.1"/>
    <property type="molecule type" value="Genomic_DNA"/>
</dbReference>
<keyword evidence="1 3" id="KW-0663">Pyridoxal phosphate</keyword>
<evidence type="ECO:0000256" key="1">
    <source>
        <dbReference type="ARBA" id="ARBA00022898"/>
    </source>
</evidence>
<evidence type="ECO:0000256" key="3">
    <source>
        <dbReference type="RuleBase" id="RU004508"/>
    </source>
</evidence>
<dbReference type="Proteomes" id="UP000609651">
    <property type="component" value="Unassembled WGS sequence"/>
</dbReference>
<dbReference type="InterPro" id="IPR015421">
    <property type="entry name" value="PyrdxlP-dep_Trfase_major"/>
</dbReference>
<proteinExistence type="inferred from homology"/>
<name>A0ABX1VFU7_9PLAN</name>
<dbReference type="Pfam" id="PF01041">
    <property type="entry name" value="DegT_DnrJ_EryC1"/>
    <property type="match status" value="1"/>
</dbReference>
<evidence type="ECO:0000256" key="2">
    <source>
        <dbReference type="ARBA" id="ARBA00037999"/>
    </source>
</evidence>
<comment type="caution">
    <text evidence="5">The sequence shown here is derived from an EMBL/GenBank/DDBJ whole genome shotgun (WGS) entry which is preliminary data.</text>
</comment>
<evidence type="ECO:0000313" key="5">
    <source>
        <dbReference type="EMBL" id="NNJ26405.1"/>
    </source>
</evidence>
<sequence length="400" mass="41093">MNPDRPAILGGAPLRPDGPPGWPPRDSAVDAALRALIETGDWGRYHGPHVEALREALSAMHAGANVHLCAGGTAAVELALIGAGVEAGDEVILSGYDFRANAANVLALGATPVAVDVRPDTWQIAPAAVLAAFTSKTKAVLVSHLHGGVVEMPTVRAACDRAGVALIEDACQYPGAAVRGRPAGTWGDVGTLSFGGSKLLSAGRGGAVLTAPTPAGERIAARIRRYVGRGNDLSPLSEMQAAVLLPQALALAERTAVRGGNAATLRSIDGLKPLAPPPAREASSGTVPAFYKAGFQYDPAAFDGLSRERFCAAMRAEGVAFDPGFAALSTLFSAKRVRFEGDLPHASEAGRRCVVLHHPALLTGGEDLAAISVAIERVRAWAGEIAAAVPVSSTSQSLEL</sequence>
<dbReference type="GO" id="GO:0008483">
    <property type="term" value="F:transaminase activity"/>
    <property type="evidence" value="ECO:0007669"/>
    <property type="project" value="UniProtKB-KW"/>
</dbReference>
<dbReference type="RefSeq" id="WP_171187407.1">
    <property type="nucleotide sequence ID" value="NZ_WTPX01000076.1"/>
</dbReference>
<dbReference type="Gene3D" id="3.90.1150.10">
    <property type="entry name" value="Aspartate Aminotransferase, domain 1"/>
    <property type="match status" value="1"/>
</dbReference>
<dbReference type="InterPro" id="IPR000653">
    <property type="entry name" value="DegT/StrS_aminotransferase"/>
</dbReference>
<reference evidence="5 6" key="1">
    <citation type="journal article" date="2020" name="Syst. Appl. Microbiol.">
        <title>Alienimonas chondri sp. nov., a novel planctomycete isolated from the biofilm of the red alga Chondrus crispus.</title>
        <authorList>
            <person name="Vitorino I."/>
            <person name="Albuquerque L."/>
            <person name="Wiegand S."/>
            <person name="Kallscheuer N."/>
            <person name="da Costa M.S."/>
            <person name="Lobo-da-Cunha A."/>
            <person name="Jogler C."/>
            <person name="Lage O.M."/>
        </authorList>
    </citation>
    <scope>NUCLEOTIDE SEQUENCE [LARGE SCALE GENOMIC DNA]</scope>
    <source>
        <strain evidence="5 6">LzC2</strain>
    </source>
</reference>
<organism evidence="5 6">
    <name type="scientific">Alienimonas chondri</name>
    <dbReference type="NCBI Taxonomy" id="2681879"/>
    <lineage>
        <taxon>Bacteria</taxon>
        <taxon>Pseudomonadati</taxon>
        <taxon>Planctomycetota</taxon>
        <taxon>Planctomycetia</taxon>
        <taxon>Planctomycetales</taxon>
        <taxon>Planctomycetaceae</taxon>
        <taxon>Alienimonas</taxon>
    </lineage>
</organism>
<dbReference type="PANTHER" id="PTHR30244">
    <property type="entry name" value="TRANSAMINASE"/>
    <property type="match status" value="1"/>
</dbReference>
<keyword evidence="5" id="KW-0808">Transferase</keyword>
<dbReference type="EC" id="2.6.1.100" evidence="5"/>
<dbReference type="PIRSF" id="PIRSF000390">
    <property type="entry name" value="PLP_StrS"/>
    <property type="match status" value="1"/>
</dbReference>
<evidence type="ECO:0000256" key="4">
    <source>
        <dbReference type="SAM" id="MobiDB-lite"/>
    </source>
</evidence>
<feature type="region of interest" description="Disordered" evidence="4">
    <location>
        <begin position="1"/>
        <end position="25"/>
    </location>
</feature>
<dbReference type="SUPFAM" id="SSF53383">
    <property type="entry name" value="PLP-dependent transferases"/>
    <property type="match status" value="1"/>
</dbReference>
<comment type="similarity">
    <text evidence="2 3">Belongs to the DegT/DnrJ/EryC1 family.</text>
</comment>
<dbReference type="InterPro" id="IPR015422">
    <property type="entry name" value="PyrdxlP-dep_Trfase_small"/>
</dbReference>
<dbReference type="InterPro" id="IPR015424">
    <property type="entry name" value="PyrdxlP-dep_Trfase"/>
</dbReference>
<keyword evidence="6" id="KW-1185">Reference proteome</keyword>
<evidence type="ECO:0000313" key="6">
    <source>
        <dbReference type="Proteomes" id="UP000609651"/>
    </source>
</evidence>
<protein>
    <submittedName>
        <fullName evidence="5">L-glutamine:2-deoxy-scyllo-inosose aminotransferase</fullName>
        <ecNumber evidence="5">2.6.1.100</ecNumber>
    </submittedName>
</protein>